<evidence type="ECO:0000313" key="3">
    <source>
        <dbReference type="Proteomes" id="UP000799440"/>
    </source>
</evidence>
<proteinExistence type="predicted"/>
<evidence type="ECO:0000256" key="1">
    <source>
        <dbReference type="SAM" id="MobiDB-lite"/>
    </source>
</evidence>
<feature type="region of interest" description="Disordered" evidence="1">
    <location>
        <begin position="1"/>
        <end position="241"/>
    </location>
</feature>
<dbReference type="OrthoDB" id="3357271at2759"/>
<keyword evidence="3" id="KW-1185">Reference proteome</keyword>
<sequence length="241" mass="25619">MKPQLPPRLPPRQNENPDAYTPAPPPPYSERPQDEAPQAGRLNQEAVNRLGQAGISVPGLDIGRRTTISPPVPPRRTAPQSAQTPTPPLSPANGALHQAPPLGELQSRFAKMKTPSADSPTTGTSWAEKKAALNTMHSFRNDPSKVSVSDMKAAASTANNFRERHGEQTTGGWRAANDMQQRYGGTQSASSPTSASPPLPSPSVPGLGKKAPPPPPPKRKELSFGQNNKPPPVPLGSKPRF</sequence>
<reference evidence="2" key="1">
    <citation type="journal article" date="2020" name="Stud. Mycol.">
        <title>101 Dothideomycetes genomes: a test case for predicting lifestyles and emergence of pathogens.</title>
        <authorList>
            <person name="Haridas S."/>
            <person name="Albert R."/>
            <person name="Binder M."/>
            <person name="Bloem J."/>
            <person name="Labutti K."/>
            <person name="Salamov A."/>
            <person name="Andreopoulos B."/>
            <person name="Baker S."/>
            <person name="Barry K."/>
            <person name="Bills G."/>
            <person name="Bluhm B."/>
            <person name="Cannon C."/>
            <person name="Castanera R."/>
            <person name="Culley D."/>
            <person name="Daum C."/>
            <person name="Ezra D."/>
            <person name="Gonzalez J."/>
            <person name="Henrissat B."/>
            <person name="Kuo A."/>
            <person name="Liang C."/>
            <person name="Lipzen A."/>
            <person name="Lutzoni F."/>
            <person name="Magnuson J."/>
            <person name="Mondo S."/>
            <person name="Nolan M."/>
            <person name="Ohm R."/>
            <person name="Pangilinan J."/>
            <person name="Park H.-J."/>
            <person name="Ramirez L."/>
            <person name="Alfaro M."/>
            <person name="Sun H."/>
            <person name="Tritt A."/>
            <person name="Yoshinaga Y."/>
            <person name="Zwiers L.-H."/>
            <person name="Turgeon B."/>
            <person name="Goodwin S."/>
            <person name="Spatafora J."/>
            <person name="Crous P."/>
            <person name="Grigoriev I."/>
        </authorList>
    </citation>
    <scope>NUCLEOTIDE SEQUENCE</scope>
    <source>
        <strain evidence="2">CBS 119925</strain>
    </source>
</reference>
<organism evidence="2 3">
    <name type="scientific">Sporormia fimetaria CBS 119925</name>
    <dbReference type="NCBI Taxonomy" id="1340428"/>
    <lineage>
        <taxon>Eukaryota</taxon>
        <taxon>Fungi</taxon>
        <taxon>Dikarya</taxon>
        <taxon>Ascomycota</taxon>
        <taxon>Pezizomycotina</taxon>
        <taxon>Dothideomycetes</taxon>
        <taxon>Pleosporomycetidae</taxon>
        <taxon>Pleosporales</taxon>
        <taxon>Sporormiaceae</taxon>
        <taxon>Sporormia</taxon>
    </lineage>
</organism>
<name>A0A6A6VJ44_9PLEO</name>
<feature type="compositionally biased region" description="Low complexity" evidence="1">
    <location>
        <begin position="11"/>
        <end position="21"/>
    </location>
</feature>
<evidence type="ECO:0000313" key="2">
    <source>
        <dbReference type="EMBL" id="KAF2749560.1"/>
    </source>
</evidence>
<feature type="compositionally biased region" description="Polar residues" evidence="1">
    <location>
        <begin position="116"/>
        <end position="125"/>
    </location>
</feature>
<dbReference type="EMBL" id="MU006566">
    <property type="protein sequence ID" value="KAF2749560.1"/>
    <property type="molecule type" value="Genomic_DNA"/>
</dbReference>
<feature type="compositionally biased region" description="Pro residues" evidence="1">
    <location>
        <begin position="1"/>
        <end position="10"/>
    </location>
</feature>
<dbReference type="Proteomes" id="UP000799440">
    <property type="component" value="Unassembled WGS sequence"/>
</dbReference>
<accession>A0A6A6VJ44</accession>
<dbReference type="AlphaFoldDB" id="A0A6A6VJ44"/>
<feature type="compositionally biased region" description="Polar residues" evidence="1">
    <location>
        <begin position="178"/>
        <end position="187"/>
    </location>
</feature>
<protein>
    <submittedName>
        <fullName evidence="2">Uncharacterized protein</fullName>
    </submittedName>
</protein>
<gene>
    <name evidence="2" type="ORF">M011DRAFT_311975</name>
</gene>